<dbReference type="InterPro" id="IPR000182">
    <property type="entry name" value="GNAT_dom"/>
</dbReference>
<evidence type="ECO:0000313" key="5">
    <source>
        <dbReference type="Proteomes" id="UP001465426"/>
    </source>
</evidence>
<evidence type="ECO:0000313" key="4">
    <source>
        <dbReference type="EMBL" id="MEQ2466722.1"/>
    </source>
</evidence>
<gene>
    <name evidence="4" type="ORF">WMO63_13740</name>
</gene>
<protein>
    <submittedName>
        <fullName evidence="4">GNAT family N-acetyltransferase</fullName>
    </submittedName>
</protein>
<dbReference type="Proteomes" id="UP001465426">
    <property type="component" value="Unassembled WGS sequence"/>
</dbReference>
<organism evidence="4 5">
    <name type="scientific">Niallia hominis</name>
    <dbReference type="NCBI Taxonomy" id="3133173"/>
    <lineage>
        <taxon>Bacteria</taxon>
        <taxon>Bacillati</taxon>
        <taxon>Bacillota</taxon>
        <taxon>Bacilli</taxon>
        <taxon>Bacillales</taxon>
        <taxon>Bacillaceae</taxon>
        <taxon>Niallia</taxon>
    </lineage>
</organism>
<dbReference type="SUPFAM" id="SSF55729">
    <property type="entry name" value="Acyl-CoA N-acyltransferases (Nat)"/>
    <property type="match status" value="1"/>
</dbReference>
<sequence length="142" mass="15917">MEIREATLNDIKELAVLMDQLGYTTTVEQMRIRLHAIEASPNHYTLVACYEMKVVGMIGFHTDILYNKDGIYARVIAFVVGANYRNKGIGKLLLNEVESFAKKIGAVGIGLNSGNRKERANAHQFYRKMGYKAESTGFSKPL</sequence>
<keyword evidence="1" id="KW-0808">Transferase</keyword>
<dbReference type="CDD" id="cd04301">
    <property type="entry name" value="NAT_SF"/>
    <property type="match status" value="1"/>
</dbReference>
<dbReference type="Gene3D" id="3.40.630.30">
    <property type="match status" value="1"/>
</dbReference>
<evidence type="ECO:0000256" key="1">
    <source>
        <dbReference type="ARBA" id="ARBA00022679"/>
    </source>
</evidence>
<dbReference type="PROSITE" id="PS51186">
    <property type="entry name" value="GNAT"/>
    <property type="match status" value="1"/>
</dbReference>
<dbReference type="InterPro" id="IPR016181">
    <property type="entry name" value="Acyl_CoA_acyltransferase"/>
</dbReference>
<name>A0ABV1F021_9BACI</name>
<evidence type="ECO:0000256" key="2">
    <source>
        <dbReference type="ARBA" id="ARBA00023315"/>
    </source>
</evidence>
<dbReference type="PANTHER" id="PTHR43877">
    <property type="entry name" value="AMINOALKYLPHOSPHONATE N-ACETYLTRANSFERASE-RELATED-RELATED"/>
    <property type="match status" value="1"/>
</dbReference>
<proteinExistence type="predicted"/>
<dbReference type="RefSeq" id="WP_031537782.1">
    <property type="nucleotide sequence ID" value="NZ_JBBMFN010000033.1"/>
</dbReference>
<dbReference type="Pfam" id="PF00583">
    <property type="entry name" value="Acetyltransf_1"/>
    <property type="match status" value="1"/>
</dbReference>
<dbReference type="InterPro" id="IPR050832">
    <property type="entry name" value="Bact_Acetyltransf"/>
</dbReference>
<accession>A0ABV1F021</accession>
<dbReference type="EMBL" id="JBBMFN010000033">
    <property type="protein sequence ID" value="MEQ2466722.1"/>
    <property type="molecule type" value="Genomic_DNA"/>
</dbReference>
<dbReference type="PANTHER" id="PTHR43877:SF2">
    <property type="entry name" value="AMINOALKYLPHOSPHONATE N-ACETYLTRANSFERASE-RELATED"/>
    <property type="match status" value="1"/>
</dbReference>
<reference evidence="4 5" key="1">
    <citation type="submission" date="2024-03" db="EMBL/GenBank/DDBJ databases">
        <title>Human intestinal bacterial collection.</title>
        <authorList>
            <person name="Pauvert C."/>
            <person name="Hitch T.C.A."/>
            <person name="Clavel T."/>
        </authorList>
    </citation>
    <scope>NUCLEOTIDE SEQUENCE [LARGE SCALE GENOMIC DNA]</scope>
    <source>
        <strain evidence="4 5">CLA-SR-H024</strain>
    </source>
</reference>
<keyword evidence="2" id="KW-0012">Acyltransferase</keyword>
<feature type="domain" description="N-acetyltransferase" evidence="3">
    <location>
        <begin position="1"/>
        <end position="142"/>
    </location>
</feature>
<evidence type="ECO:0000259" key="3">
    <source>
        <dbReference type="PROSITE" id="PS51186"/>
    </source>
</evidence>
<comment type="caution">
    <text evidence="4">The sequence shown here is derived from an EMBL/GenBank/DDBJ whole genome shotgun (WGS) entry which is preliminary data.</text>
</comment>
<keyword evidence="5" id="KW-1185">Reference proteome</keyword>